<evidence type="ECO:0000313" key="2">
    <source>
        <dbReference type="EMBL" id="QBF83418.1"/>
    </source>
</evidence>
<dbReference type="KEGG" id="smai:EXU30_12460"/>
<evidence type="ECO:0000313" key="3">
    <source>
        <dbReference type="Proteomes" id="UP000291106"/>
    </source>
</evidence>
<dbReference type="InterPro" id="IPR037523">
    <property type="entry name" value="VOC_core"/>
</dbReference>
<dbReference type="InterPro" id="IPR052164">
    <property type="entry name" value="Anthracycline_SecMetBiosynth"/>
</dbReference>
<proteinExistence type="predicted"/>
<evidence type="ECO:0000259" key="1">
    <source>
        <dbReference type="PROSITE" id="PS51819"/>
    </source>
</evidence>
<organism evidence="2 3">
    <name type="scientific">Shewanella maritima</name>
    <dbReference type="NCBI Taxonomy" id="2520507"/>
    <lineage>
        <taxon>Bacteria</taxon>
        <taxon>Pseudomonadati</taxon>
        <taxon>Pseudomonadota</taxon>
        <taxon>Gammaproteobacteria</taxon>
        <taxon>Alteromonadales</taxon>
        <taxon>Shewanellaceae</taxon>
        <taxon>Shewanella</taxon>
    </lineage>
</organism>
<gene>
    <name evidence="2" type="ORF">EXU30_12460</name>
</gene>
<keyword evidence="3" id="KW-1185">Reference proteome</keyword>
<sequence length="260" mass="29051">MKVESYIQGQPCWVELASHDWQAGKSFYQQLFNWQLVDMETPDGHYTTMQIDGGDVAAMYQMSAEIAKDTPSHWTIYFAVDNVDETIERVKQAGGQLVIGPHNVGDAGRMAVFLDPEGASFAVWQAMEHSGIQHRQMANTLCWVELACSDTGVEKQFYSQALGLNTKLNDSVDFEYTEWHAKDTPIGGMMAMTEEWGDMPTHWMSYFDVDDCDAMAARAAEIGGKVCVPPTDIPQVGRFAVINDPQGAVFSIIQLITREY</sequence>
<dbReference type="OrthoDB" id="9793039at2"/>
<dbReference type="PANTHER" id="PTHR33993:SF14">
    <property type="entry name" value="GB|AAF24581.1"/>
    <property type="match status" value="1"/>
</dbReference>
<feature type="domain" description="VOC" evidence="1">
    <location>
        <begin position="140"/>
        <end position="255"/>
    </location>
</feature>
<dbReference type="PANTHER" id="PTHR33993">
    <property type="entry name" value="GLYOXALASE-RELATED"/>
    <property type="match status" value="1"/>
</dbReference>
<feature type="domain" description="VOC" evidence="1">
    <location>
        <begin position="10"/>
        <end position="126"/>
    </location>
</feature>
<dbReference type="RefSeq" id="WP_130600507.1">
    <property type="nucleotide sequence ID" value="NZ_CP036200.1"/>
</dbReference>
<dbReference type="Proteomes" id="UP000291106">
    <property type="component" value="Chromosome"/>
</dbReference>
<dbReference type="AlphaFoldDB" id="A0A411PIT5"/>
<dbReference type="SUPFAM" id="SSF54593">
    <property type="entry name" value="Glyoxalase/Bleomycin resistance protein/Dihydroxybiphenyl dioxygenase"/>
    <property type="match status" value="2"/>
</dbReference>
<accession>A0A411PIT5</accession>
<dbReference type="InterPro" id="IPR029068">
    <property type="entry name" value="Glyas_Bleomycin-R_OHBP_Dase"/>
</dbReference>
<name>A0A411PIT5_9GAMM</name>
<protein>
    <submittedName>
        <fullName evidence="2">VOC family protein</fullName>
    </submittedName>
</protein>
<dbReference type="CDD" id="cd07247">
    <property type="entry name" value="SgaA_N_like"/>
    <property type="match status" value="2"/>
</dbReference>
<dbReference type="Gene3D" id="3.10.180.10">
    <property type="entry name" value="2,3-Dihydroxybiphenyl 1,2-Dioxygenase, domain 1"/>
    <property type="match status" value="2"/>
</dbReference>
<dbReference type="Pfam" id="PF00903">
    <property type="entry name" value="Glyoxalase"/>
    <property type="match status" value="2"/>
</dbReference>
<reference evidence="2 3" key="1">
    <citation type="submission" date="2019-02" db="EMBL/GenBank/DDBJ databases">
        <title>Shewanella sp. D4-2 isolated from Dokdo Island.</title>
        <authorList>
            <person name="Baek K."/>
        </authorList>
    </citation>
    <scope>NUCLEOTIDE SEQUENCE [LARGE SCALE GENOMIC DNA]</scope>
    <source>
        <strain evidence="2 3">D4-2</strain>
    </source>
</reference>
<dbReference type="PROSITE" id="PS51819">
    <property type="entry name" value="VOC"/>
    <property type="match status" value="2"/>
</dbReference>
<dbReference type="EMBL" id="CP036200">
    <property type="protein sequence ID" value="QBF83418.1"/>
    <property type="molecule type" value="Genomic_DNA"/>
</dbReference>
<dbReference type="InterPro" id="IPR004360">
    <property type="entry name" value="Glyas_Fos-R_dOase_dom"/>
</dbReference>